<sequence>MFLVTGDVSVNNGEVLKQSQHTYIKCAVALLLPADADQSSSSTPPFTEPTRTNTEKPETSTEKPERVYRFYEARCAGYVLPFEVALKWANRILTRRKSKRVLTTSPSDRGNVLLTLDTAVRDAGGVGCNFVGLHGASGCWENYLIVTSEEFGEFYEVDGEQPPGSEIVDPEGERIGKELLEKEARQIFDVDELMTVVFAVAIILVSHRGKGWVVSVLKCMIIWAKLRLARSLSTESMMDTLCHLSVCHKAHTETELNQADWQLLEQLSLTPNRLDGSCSSSCHKVTETTRECIEDLMTAARVAAKKCRGDVWWMKDWVVIT</sequence>
<feature type="compositionally biased region" description="Basic and acidic residues" evidence="1">
    <location>
        <begin position="53"/>
        <end position="63"/>
    </location>
</feature>
<protein>
    <submittedName>
        <fullName evidence="2">Uncharacterized protein</fullName>
    </submittedName>
</protein>
<feature type="compositionally biased region" description="Low complexity" evidence="1">
    <location>
        <begin position="39"/>
        <end position="52"/>
    </location>
</feature>
<accession>A0A4S8KZM8</accession>
<dbReference type="Proteomes" id="UP000297245">
    <property type="component" value="Unassembled WGS sequence"/>
</dbReference>
<dbReference type="AlphaFoldDB" id="A0A4S8KZM8"/>
<reference evidence="2 3" key="1">
    <citation type="journal article" date="2019" name="Nat. Ecol. Evol.">
        <title>Megaphylogeny resolves global patterns of mushroom evolution.</title>
        <authorList>
            <person name="Varga T."/>
            <person name="Krizsan K."/>
            <person name="Foldi C."/>
            <person name="Dima B."/>
            <person name="Sanchez-Garcia M."/>
            <person name="Sanchez-Ramirez S."/>
            <person name="Szollosi G.J."/>
            <person name="Szarkandi J.G."/>
            <person name="Papp V."/>
            <person name="Albert L."/>
            <person name="Andreopoulos W."/>
            <person name="Angelini C."/>
            <person name="Antonin V."/>
            <person name="Barry K.W."/>
            <person name="Bougher N.L."/>
            <person name="Buchanan P."/>
            <person name="Buyck B."/>
            <person name="Bense V."/>
            <person name="Catcheside P."/>
            <person name="Chovatia M."/>
            <person name="Cooper J."/>
            <person name="Damon W."/>
            <person name="Desjardin D."/>
            <person name="Finy P."/>
            <person name="Geml J."/>
            <person name="Haridas S."/>
            <person name="Hughes K."/>
            <person name="Justo A."/>
            <person name="Karasinski D."/>
            <person name="Kautmanova I."/>
            <person name="Kiss B."/>
            <person name="Kocsube S."/>
            <person name="Kotiranta H."/>
            <person name="LaButti K.M."/>
            <person name="Lechner B.E."/>
            <person name="Liimatainen K."/>
            <person name="Lipzen A."/>
            <person name="Lukacs Z."/>
            <person name="Mihaltcheva S."/>
            <person name="Morgado L.N."/>
            <person name="Niskanen T."/>
            <person name="Noordeloos M.E."/>
            <person name="Ohm R.A."/>
            <person name="Ortiz-Santana B."/>
            <person name="Ovrebo C."/>
            <person name="Racz N."/>
            <person name="Riley R."/>
            <person name="Savchenko A."/>
            <person name="Shiryaev A."/>
            <person name="Soop K."/>
            <person name="Spirin V."/>
            <person name="Szebenyi C."/>
            <person name="Tomsovsky M."/>
            <person name="Tulloss R.E."/>
            <person name="Uehling J."/>
            <person name="Grigoriev I.V."/>
            <person name="Vagvolgyi C."/>
            <person name="Papp T."/>
            <person name="Martin F.M."/>
            <person name="Miettinen O."/>
            <person name="Hibbett D.S."/>
            <person name="Nagy L.G."/>
        </authorList>
    </citation>
    <scope>NUCLEOTIDE SEQUENCE [LARGE SCALE GENOMIC DNA]</scope>
    <source>
        <strain evidence="2 3">CBS 962.96</strain>
    </source>
</reference>
<evidence type="ECO:0000256" key="1">
    <source>
        <dbReference type="SAM" id="MobiDB-lite"/>
    </source>
</evidence>
<evidence type="ECO:0000313" key="2">
    <source>
        <dbReference type="EMBL" id="THU81542.1"/>
    </source>
</evidence>
<evidence type="ECO:0000313" key="3">
    <source>
        <dbReference type="Proteomes" id="UP000297245"/>
    </source>
</evidence>
<dbReference type="EMBL" id="ML179800">
    <property type="protein sequence ID" value="THU81542.1"/>
    <property type="molecule type" value="Genomic_DNA"/>
</dbReference>
<dbReference type="OrthoDB" id="2855226at2759"/>
<gene>
    <name evidence="2" type="ORF">K435DRAFT_808994</name>
</gene>
<organism evidence="2 3">
    <name type="scientific">Dendrothele bispora (strain CBS 962.96)</name>
    <dbReference type="NCBI Taxonomy" id="1314807"/>
    <lineage>
        <taxon>Eukaryota</taxon>
        <taxon>Fungi</taxon>
        <taxon>Dikarya</taxon>
        <taxon>Basidiomycota</taxon>
        <taxon>Agaricomycotina</taxon>
        <taxon>Agaricomycetes</taxon>
        <taxon>Agaricomycetidae</taxon>
        <taxon>Agaricales</taxon>
        <taxon>Agaricales incertae sedis</taxon>
        <taxon>Dendrothele</taxon>
    </lineage>
</organism>
<name>A0A4S8KZM8_DENBC</name>
<feature type="region of interest" description="Disordered" evidence="1">
    <location>
        <begin position="36"/>
        <end position="63"/>
    </location>
</feature>
<proteinExistence type="predicted"/>
<keyword evidence="3" id="KW-1185">Reference proteome</keyword>